<evidence type="ECO:0000313" key="4">
    <source>
        <dbReference type="EMBL" id="KFZ39103.1"/>
    </source>
</evidence>
<evidence type="ECO:0000256" key="1">
    <source>
        <dbReference type="ARBA" id="ARBA00022857"/>
    </source>
</evidence>
<keyword evidence="1" id="KW-0521">NADP</keyword>
<dbReference type="SUPFAM" id="SSF50129">
    <property type="entry name" value="GroES-like"/>
    <property type="match status" value="1"/>
</dbReference>
<keyword evidence="5" id="KW-1185">Reference proteome</keyword>
<dbReference type="PANTHER" id="PTHR44154:SF1">
    <property type="entry name" value="QUINONE OXIDOREDUCTASE"/>
    <property type="match status" value="1"/>
</dbReference>
<sequence length="335" mass="36258">MKAIGYQQAHALGAENSLTDIELPMPSPAARDILVQVSAISVNPVDTKIRTNVSADAGGYKVLGWDAVGTVTAVGSEVSLFKVGDRVWYAGDLTRPGSNAEYQLVDERIAALAPTSLSDAEAAALPLTTLTAWELLYDRLALTDDESAKTLLVVGAAGGVGSILVQLAKRISNITVVATAGREASKQWLLELGVDHVIDHHQDFIPQLQALGIDGVHYVASLNNTDEHIQRIVDALRPQGKLALIDDPQVFDIKLLKRKSLSLHWEFMYTRSMFGTEDMQRQHEILAATAKLVDDGQIRTTVAEQFGSINAANILKAHQLLESHQARGKIVLNGF</sequence>
<dbReference type="STRING" id="1515746.HR45_01510"/>
<dbReference type="EMBL" id="JPEO01000001">
    <property type="protein sequence ID" value="KFZ39103.1"/>
    <property type="molecule type" value="Genomic_DNA"/>
</dbReference>
<protein>
    <recommendedName>
        <fullName evidence="2">Zinc-type alcohol dehydrogenase-like protein</fullName>
    </recommendedName>
</protein>
<comment type="caution">
    <text evidence="4">The sequence shown here is derived from an EMBL/GenBank/DDBJ whole genome shotgun (WGS) entry which is preliminary data.</text>
</comment>
<organism evidence="4 5">
    <name type="scientific">Shewanella mangrovi</name>
    <dbReference type="NCBI Taxonomy" id="1515746"/>
    <lineage>
        <taxon>Bacteria</taxon>
        <taxon>Pseudomonadati</taxon>
        <taxon>Pseudomonadota</taxon>
        <taxon>Gammaproteobacteria</taxon>
        <taxon>Alteromonadales</taxon>
        <taxon>Shewanellaceae</taxon>
        <taxon>Shewanella</taxon>
    </lineage>
</organism>
<dbReference type="SUPFAM" id="SSF51735">
    <property type="entry name" value="NAD(P)-binding Rossmann-fold domains"/>
    <property type="match status" value="1"/>
</dbReference>
<gene>
    <name evidence="4" type="ORF">HR45_01510</name>
</gene>
<dbReference type="InterPro" id="IPR013154">
    <property type="entry name" value="ADH-like_N"/>
</dbReference>
<dbReference type="eggNOG" id="COG0604">
    <property type="taxonomic scope" value="Bacteria"/>
</dbReference>
<dbReference type="AlphaFoldDB" id="A0A094LV40"/>
<dbReference type="Pfam" id="PF08240">
    <property type="entry name" value="ADH_N"/>
    <property type="match status" value="1"/>
</dbReference>
<dbReference type="GO" id="GO:0008270">
    <property type="term" value="F:zinc ion binding"/>
    <property type="evidence" value="ECO:0007669"/>
    <property type="project" value="InterPro"/>
</dbReference>
<dbReference type="Gene3D" id="3.40.50.720">
    <property type="entry name" value="NAD(P)-binding Rossmann-like Domain"/>
    <property type="match status" value="1"/>
</dbReference>
<name>A0A094LV40_9GAMM</name>
<dbReference type="Pfam" id="PF13602">
    <property type="entry name" value="ADH_zinc_N_2"/>
    <property type="match status" value="1"/>
</dbReference>
<keyword evidence="2" id="KW-0862">Zinc</keyword>
<evidence type="ECO:0000259" key="3">
    <source>
        <dbReference type="SMART" id="SM00829"/>
    </source>
</evidence>
<dbReference type="GO" id="GO:0016491">
    <property type="term" value="F:oxidoreductase activity"/>
    <property type="evidence" value="ECO:0007669"/>
    <property type="project" value="UniProtKB-KW"/>
</dbReference>
<dbReference type="InterPro" id="IPR051603">
    <property type="entry name" value="Zinc-ADH_QOR/CCCR"/>
</dbReference>
<dbReference type="InterPro" id="IPR014182">
    <property type="entry name" value="ADH_Zn_typ-1"/>
</dbReference>
<dbReference type="NCBIfam" id="TIGR02817">
    <property type="entry name" value="adh_fam_1"/>
    <property type="match status" value="1"/>
</dbReference>
<dbReference type="Gene3D" id="3.90.180.10">
    <property type="entry name" value="Medium-chain alcohol dehydrogenases, catalytic domain"/>
    <property type="match status" value="1"/>
</dbReference>
<evidence type="ECO:0000313" key="5">
    <source>
        <dbReference type="Proteomes" id="UP000029264"/>
    </source>
</evidence>
<evidence type="ECO:0000256" key="2">
    <source>
        <dbReference type="RuleBase" id="RU364000"/>
    </source>
</evidence>
<keyword evidence="2" id="KW-0479">Metal-binding</keyword>
<proteinExistence type="inferred from homology"/>
<feature type="domain" description="Enoyl reductase (ER)" evidence="3">
    <location>
        <begin position="13"/>
        <end position="332"/>
    </location>
</feature>
<dbReference type="InterPro" id="IPR011032">
    <property type="entry name" value="GroES-like_sf"/>
</dbReference>
<dbReference type="SMART" id="SM00829">
    <property type="entry name" value="PKS_ER"/>
    <property type="match status" value="1"/>
</dbReference>
<dbReference type="Proteomes" id="UP000029264">
    <property type="component" value="Unassembled WGS sequence"/>
</dbReference>
<dbReference type="CDD" id="cd08252">
    <property type="entry name" value="AL_MDR"/>
    <property type="match status" value="1"/>
</dbReference>
<keyword evidence="2" id="KW-0560">Oxidoreductase</keyword>
<accession>A0A094LV40</accession>
<dbReference type="PANTHER" id="PTHR44154">
    <property type="entry name" value="QUINONE OXIDOREDUCTASE"/>
    <property type="match status" value="1"/>
</dbReference>
<dbReference type="OrthoDB" id="9785812at2"/>
<dbReference type="InterPro" id="IPR020843">
    <property type="entry name" value="ER"/>
</dbReference>
<comment type="similarity">
    <text evidence="2">Belongs to the zinc-containing alcohol dehydrogenase family. Quinone oxidoreductase subfamily.</text>
</comment>
<dbReference type="InterPro" id="IPR036291">
    <property type="entry name" value="NAD(P)-bd_dom_sf"/>
</dbReference>
<reference evidence="4 5" key="1">
    <citation type="submission" date="2014-06" db="EMBL/GenBank/DDBJ databases">
        <title>Shewanella sp. YQH10.</title>
        <authorList>
            <person name="Liu Y."/>
            <person name="Zeng R."/>
        </authorList>
    </citation>
    <scope>NUCLEOTIDE SEQUENCE [LARGE SCALE GENOMIC DNA]</scope>
    <source>
        <strain evidence="4 5">YQH10</strain>
    </source>
</reference>
<dbReference type="RefSeq" id="WP_037438976.1">
    <property type="nucleotide sequence ID" value="NZ_JPEO01000001.1"/>
</dbReference>